<dbReference type="InterPro" id="IPR004107">
    <property type="entry name" value="Integrase_SAM-like_N"/>
</dbReference>
<dbReference type="Gene3D" id="1.10.443.10">
    <property type="entry name" value="Intergrase catalytic core"/>
    <property type="match status" value="1"/>
</dbReference>
<dbReference type="PANTHER" id="PTHR30349">
    <property type="entry name" value="PHAGE INTEGRASE-RELATED"/>
    <property type="match status" value="1"/>
</dbReference>
<evidence type="ECO:0000256" key="1">
    <source>
        <dbReference type="ARBA" id="ARBA00022908"/>
    </source>
</evidence>
<feature type="domain" description="Tyr recombinase" evidence="5">
    <location>
        <begin position="123"/>
        <end position="310"/>
    </location>
</feature>
<dbReference type="PANTHER" id="PTHR30349:SF81">
    <property type="entry name" value="TYROSINE RECOMBINASE XERC"/>
    <property type="match status" value="1"/>
</dbReference>
<dbReference type="AlphaFoldDB" id="A0A938BNE1"/>
<dbReference type="InterPro" id="IPR050090">
    <property type="entry name" value="Tyrosine_recombinase_XerCD"/>
</dbReference>
<evidence type="ECO:0000256" key="3">
    <source>
        <dbReference type="ARBA" id="ARBA00023172"/>
    </source>
</evidence>
<dbReference type="Proteomes" id="UP000748308">
    <property type="component" value="Unassembled WGS sequence"/>
</dbReference>
<dbReference type="Pfam" id="PF00589">
    <property type="entry name" value="Phage_integrase"/>
    <property type="match status" value="1"/>
</dbReference>
<evidence type="ECO:0000313" key="8">
    <source>
        <dbReference type="Proteomes" id="UP000748308"/>
    </source>
</evidence>
<dbReference type="PROSITE" id="PS51898">
    <property type="entry name" value="TYR_RECOMBINASE"/>
    <property type="match status" value="1"/>
</dbReference>
<comment type="caution">
    <text evidence="7">The sequence shown here is derived from an EMBL/GenBank/DDBJ whole genome shotgun (WGS) entry which is preliminary data.</text>
</comment>
<dbReference type="CDD" id="cd01182">
    <property type="entry name" value="INT_RitC_C_like"/>
    <property type="match status" value="1"/>
</dbReference>
<dbReference type="Gene3D" id="1.10.150.130">
    <property type="match status" value="1"/>
</dbReference>
<dbReference type="InterPro" id="IPR002104">
    <property type="entry name" value="Integrase_catalytic"/>
</dbReference>
<dbReference type="InterPro" id="IPR044068">
    <property type="entry name" value="CB"/>
</dbReference>
<sequence>MSKLSPSLLALVQSFFQSHLRAVRGASDHTVRAYRDALRLFFLFAAQHLRRPIAELHLDDIRSEVVLAFLDHIETARGNGPATRNCRLAAIRSFVAHLLRHDLTRAEQYRRILAIPAKRAQIRTPTYLEPEEARALIAQPDPSTSGGARDLALLLFLYNTGARVGEALALRRGDLYLGRPRQVRLHGKGGKDRSCPLWPETAQALRALMERDNSDIASVAEVFRNARGAPLTRDGVAYLITKYARLAAQTAPGLRRRRITPHALRHSCAVALLQAGVDLTVIRDYLGHVSVATTGRYLSSNMEMKRHVLEAFWNRAGIAKQPHRPWRPAASTLAFLASL</sequence>
<evidence type="ECO:0000313" key="7">
    <source>
        <dbReference type="EMBL" id="MBM3317118.1"/>
    </source>
</evidence>
<dbReference type="EMBL" id="VGIY01000078">
    <property type="protein sequence ID" value="MBM3317118.1"/>
    <property type="molecule type" value="Genomic_DNA"/>
</dbReference>
<keyword evidence="1" id="KW-0229">DNA integration</keyword>
<keyword evidence="3" id="KW-0233">DNA recombination</keyword>
<dbReference type="Pfam" id="PF02899">
    <property type="entry name" value="Phage_int_SAM_1"/>
    <property type="match status" value="1"/>
</dbReference>
<dbReference type="InterPro" id="IPR013762">
    <property type="entry name" value="Integrase-like_cat_sf"/>
</dbReference>
<dbReference type="SUPFAM" id="SSF56349">
    <property type="entry name" value="DNA breaking-rejoining enzymes"/>
    <property type="match status" value="1"/>
</dbReference>
<dbReference type="GO" id="GO:0015074">
    <property type="term" value="P:DNA integration"/>
    <property type="evidence" value="ECO:0007669"/>
    <property type="project" value="UniProtKB-KW"/>
</dbReference>
<dbReference type="PROSITE" id="PS51900">
    <property type="entry name" value="CB"/>
    <property type="match status" value="1"/>
</dbReference>
<reference evidence="7" key="1">
    <citation type="submission" date="2019-03" db="EMBL/GenBank/DDBJ databases">
        <title>Lake Tanganyika Metagenome-Assembled Genomes (MAGs).</title>
        <authorList>
            <person name="Tran P."/>
        </authorList>
    </citation>
    <scope>NUCLEOTIDE SEQUENCE</scope>
    <source>
        <strain evidence="7">M_DeepCast_400m_m2_100</strain>
    </source>
</reference>
<accession>A0A938BNE1</accession>
<organism evidence="7 8">
    <name type="scientific">Eiseniibacteriota bacterium</name>
    <dbReference type="NCBI Taxonomy" id="2212470"/>
    <lineage>
        <taxon>Bacteria</taxon>
        <taxon>Candidatus Eiseniibacteriota</taxon>
    </lineage>
</organism>
<name>A0A938BNE1_UNCEI</name>
<evidence type="ECO:0000259" key="5">
    <source>
        <dbReference type="PROSITE" id="PS51898"/>
    </source>
</evidence>
<feature type="domain" description="Core-binding (CB)" evidence="6">
    <location>
        <begin position="6"/>
        <end position="99"/>
    </location>
</feature>
<gene>
    <name evidence="7" type="ORF">FJY75_04615</name>
</gene>
<dbReference type="GO" id="GO:0003677">
    <property type="term" value="F:DNA binding"/>
    <property type="evidence" value="ECO:0007669"/>
    <property type="project" value="UniProtKB-UniRule"/>
</dbReference>
<keyword evidence="2 4" id="KW-0238">DNA-binding</keyword>
<evidence type="ECO:0000256" key="4">
    <source>
        <dbReference type="PROSITE-ProRule" id="PRU01248"/>
    </source>
</evidence>
<proteinExistence type="predicted"/>
<evidence type="ECO:0000256" key="2">
    <source>
        <dbReference type="ARBA" id="ARBA00023125"/>
    </source>
</evidence>
<dbReference type="InterPro" id="IPR010998">
    <property type="entry name" value="Integrase_recombinase_N"/>
</dbReference>
<dbReference type="GO" id="GO:0006310">
    <property type="term" value="P:DNA recombination"/>
    <property type="evidence" value="ECO:0007669"/>
    <property type="project" value="UniProtKB-KW"/>
</dbReference>
<protein>
    <submittedName>
        <fullName evidence="7">Site-specific integrase</fullName>
    </submittedName>
</protein>
<dbReference type="InterPro" id="IPR011010">
    <property type="entry name" value="DNA_brk_join_enz"/>
</dbReference>
<evidence type="ECO:0000259" key="6">
    <source>
        <dbReference type="PROSITE" id="PS51900"/>
    </source>
</evidence>